<proteinExistence type="inferred from homology"/>
<evidence type="ECO:0000256" key="1">
    <source>
        <dbReference type="ARBA" id="ARBA00009512"/>
    </source>
</evidence>
<comment type="function">
    <text evidence="3">Binds together with bS18 to 16S ribosomal RNA.</text>
</comment>
<dbReference type="InterPro" id="IPR014717">
    <property type="entry name" value="Transl_elong_EF1B/ribsomal_bS6"/>
</dbReference>
<evidence type="ECO:0000256" key="3">
    <source>
        <dbReference type="HAMAP-Rule" id="MF_00360"/>
    </source>
</evidence>
<comment type="caution">
    <text evidence="5">The sequence shown here is derived from an EMBL/GenBank/DDBJ whole genome shotgun (WGS) entry which is preliminary data.</text>
</comment>
<dbReference type="Gene3D" id="3.30.70.60">
    <property type="match status" value="1"/>
</dbReference>
<dbReference type="PANTHER" id="PTHR21011">
    <property type="entry name" value="MITOCHONDRIAL 28S RIBOSOMAL PROTEIN S6"/>
    <property type="match status" value="1"/>
</dbReference>
<feature type="compositionally biased region" description="Acidic residues" evidence="4">
    <location>
        <begin position="152"/>
        <end position="161"/>
    </location>
</feature>
<keyword evidence="3" id="KW-0687">Ribonucleoprotein</keyword>
<dbReference type="GO" id="GO:0005737">
    <property type="term" value="C:cytoplasm"/>
    <property type="evidence" value="ECO:0007669"/>
    <property type="project" value="UniProtKB-ARBA"/>
</dbReference>
<dbReference type="GO" id="GO:0003735">
    <property type="term" value="F:structural constituent of ribosome"/>
    <property type="evidence" value="ECO:0007669"/>
    <property type="project" value="InterPro"/>
</dbReference>
<reference evidence="6" key="1">
    <citation type="submission" date="2017-09" db="EMBL/GenBank/DDBJ databases">
        <title>Depth-based differentiation of microbial function through sediment-hosted aquifers and enrichment of novel symbionts in the deep terrestrial subsurface.</title>
        <authorList>
            <person name="Probst A.J."/>
            <person name="Ladd B."/>
            <person name="Jarett J.K."/>
            <person name="Geller-Mcgrath D.E."/>
            <person name="Sieber C.M.K."/>
            <person name="Emerson J.B."/>
            <person name="Anantharaman K."/>
            <person name="Thomas B.C."/>
            <person name="Malmstrom R."/>
            <person name="Stieglmeier M."/>
            <person name="Klingl A."/>
            <person name="Woyke T."/>
            <person name="Ryan C.M."/>
            <person name="Banfield J.F."/>
        </authorList>
    </citation>
    <scope>NUCLEOTIDE SEQUENCE [LARGE SCALE GENOMIC DNA]</scope>
</reference>
<dbReference type="PANTHER" id="PTHR21011:SF1">
    <property type="entry name" value="SMALL RIBOSOMAL SUBUNIT PROTEIN BS6M"/>
    <property type="match status" value="1"/>
</dbReference>
<dbReference type="GO" id="GO:0005840">
    <property type="term" value="C:ribosome"/>
    <property type="evidence" value="ECO:0007669"/>
    <property type="project" value="UniProtKB-KW"/>
</dbReference>
<dbReference type="GO" id="GO:0070181">
    <property type="term" value="F:small ribosomal subunit rRNA binding"/>
    <property type="evidence" value="ECO:0007669"/>
    <property type="project" value="TreeGrafter"/>
</dbReference>
<evidence type="ECO:0000313" key="6">
    <source>
        <dbReference type="Proteomes" id="UP000228528"/>
    </source>
</evidence>
<sequence length="189" mass="21484">MKQYELLCVLRGTLSEDEIAPLMEKVSSIITTQEGVIISANDMGKRRIAYPIKHIRYGYFHLVYFDAPSTQTPHIQEKLRLIPEILRGIVRVRMESTSIEQPTVGAVIDEIVRHDDLDRSDRKEKRHKKVDVSAAPAVETTMTQEGTASSSSEEEVMEEKEEADKEPSISMKDIDKKLDEILQSDLDNV</sequence>
<keyword evidence="3 5" id="KW-0689">Ribosomal protein</keyword>
<comment type="similarity">
    <text evidence="1 3">Belongs to the bacterial ribosomal protein bS6 family.</text>
</comment>
<name>A0A2M6P2E3_9BACT</name>
<evidence type="ECO:0000313" key="5">
    <source>
        <dbReference type="EMBL" id="PIR77729.1"/>
    </source>
</evidence>
<gene>
    <name evidence="3 5" type="primary">rpsF</name>
    <name evidence="5" type="ORF">COU30_00835</name>
</gene>
<dbReference type="Pfam" id="PF01250">
    <property type="entry name" value="Ribosomal_S6"/>
    <property type="match status" value="1"/>
</dbReference>
<dbReference type="InterPro" id="IPR020814">
    <property type="entry name" value="Ribosomal_S6_plastid/chlpt"/>
</dbReference>
<evidence type="ECO:0000256" key="4">
    <source>
        <dbReference type="SAM" id="MobiDB-lite"/>
    </source>
</evidence>
<feature type="compositionally biased region" description="Basic and acidic residues" evidence="4">
    <location>
        <begin position="162"/>
        <end position="176"/>
    </location>
</feature>
<dbReference type="EMBL" id="PFBW01000036">
    <property type="protein sequence ID" value="PIR77729.1"/>
    <property type="molecule type" value="Genomic_DNA"/>
</dbReference>
<evidence type="ECO:0000256" key="2">
    <source>
        <dbReference type="ARBA" id="ARBA00035294"/>
    </source>
</evidence>
<dbReference type="SUPFAM" id="SSF54995">
    <property type="entry name" value="Ribosomal protein S6"/>
    <property type="match status" value="1"/>
</dbReference>
<dbReference type="InterPro" id="IPR035980">
    <property type="entry name" value="Ribosomal_bS6_sf"/>
</dbReference>
<dbReference type="AlphaFoldDB" id="A0A2M6P2E3"/>
<dbReference type="InterPro" id="IPR000529">
    <property type="entry name" value="Ribosomal_bS6"/>
</dbReference>
<protein>
    <recommendedName>
        <fullName evidence="2 3">Small ribosomal subunit protein bS6</fullName>
    </recommendedName>
</protein>
<dbReference type="CDD" id="cd00473">
    <property type="entry name" value="bS6"/>
    <property type="match status" value="1"/>
</dbReference>
<feature type="region of interest" description="Disordered" evidence="4">
    <location>
        <begin position="118"/>
        <end position="176"/>
    </location>
</feature>
<accession>A0A2M6P2E3</accession>
<dbReference type="NCBIfam" id="TIGR00166">
    <property type="entry name" value="S6"/>
    <property type="match status" value="1"/>
</dbReference>
<keyword evidence="3" id="KW-0699">rRNA-binding</keyword>
<organism evidence="5 6">
    <name type="scientific">Candidatus Magasanikbacteria bacterium CG10_big_fil_rev_8_21_14_0_10_38_6</name>
    <dbReference type="NCBI Taxonomy" id="1974647"/>
    <lineage>
        <taxon>Bacteria</taxon>
        <taxon>Candidatus Magasanikiibacteriota</taxon>
    </lineage>
</organism>
<dbReference type="HAMAP" id="MF_00360">
    <property type="entry name" value="Ribosomal_bS6"/>
    <property type="match status" value="1"/>
</dbReference>
<dbReference type="GO" id="GO:1990904">
    <property type="term" value="C:ribonucleoprotein complex"/>
    <property type="evidence" value="ECO:0007669"/>
    <property type="project" value="UniProtKB-KW"/>
</dbReference>
<keyword evidence="3" id="KW-0694">RNA-binding</keyword>
<dbReference type="GO" id="GO:0006412">
    <property type="term" value="P:translation"/>
    <property type="evidence" value="ECO:0007669"/>
    <property type="project" value="UniProtKB-UniRule"/>
</dbReference>
<dbReference type="Proteomes" id="UP000228528">
    <property type="component" value="Unassembled WGS sequence"/>
</dbReference>